<reference evidence="1" key="1">
    <citation type="journal article" date="2019" name="bioRxiv">
        <title>The Genome of the Zebra Mussel, Dreissena polymorpha: A Resource for Invasive Species Research.</title>
        <authorList>
            <person name="McCartney M.A."/>
            <person name="Auch B."/>
            <person name="Kono T."/>
            <person name="Mallez S."/>
            <person name="Zhang Y."/>
            <person name="Obille A."/>
            <person name="Becker A."/>
            <person name="Abrahante J.E."/>
            <person name="Garbe J."/>
            <person name="Badalamenti J.P."/>
            <person name="Herman A."/>
            <person name="Mangelson H."/>
            <person name="Liachko I."/>
            <person name="Sullivan S."/>
            <person name="Sone E.D."/>
            <person name="Koren S."/>
            <person name="Silverstein K.A.T."/>
            <person name="Beckman K.B."/>
            <person name="Gohl D.M."/>
        </authorList>
    </citation>
    <scope>NUCLEOTIDE SEQUENCE</scope>
    <source>
        <strain evidence="1">Duluth1</strain>
        <tissue evidence="1">Whole animal</tissue>
    </source>
</reference>
<evidence type="ECO:0000313" key="1">
    <source>
        <dbReference type="EMBL" id="KAH3788815.1"/>
    </source>
</evidence>
<comment type="caution">
    <text evidence="1">The sequence shown here is derived from an EMBL/GenBank/DDBJ whole genome shotgun (WGS) entry which is preliminary data.</text>
</comment>
<gene>
    <name evidence="1" type="ORF">DPMN_166977</name>
</gene>
<sequence length="58" mass="6616">MQEALRDHHTSVSIGRSISILKFADDIDLVGGTSSELQDLTYRIYKITITYMIKVRSK</sequence>
<protein>
    <recommendedName>
        <fullName evidence="3">Reverse transcriptase domain-containing protein</fullName>
    </recommendedName>
</protein>
<dbReference type="EMBL" id="JAIWYP010000008">
    <property type="protein sequence ID" value="KAH3788815.1"/>
    <property type="molecule type" value="Genomic_DNA"/>
</dbReference>
<keyword evidence="2" id="KW-1185">Reference proteome</keyword>
<proteinExistence type="predicted"/>
<dbReference type="Proteomes" id="UP000828390">
    <property type="component" value="Unassembled WGS sequence"/>
</dbReference>
<name>A0A9D4EXX4_DREPO</name>
<reference evidence="1" key="2">
    <citation type="submission" date="2020-11" db="EMBL/GenBank/DDBJ databases">
        <authorList>
            <person name="McCartney M.A."/>
            <person name="Auch B."/>
            <person name="Kono T."/>
            <person name="Mallez S."/>
            <person name="Becker A."/>
            <person name="Gohl D.M."/>
            <person name="Silverstein K.A.T."/>
            <person name="Koren S."/>
            <person name="Bechman K.B."/>
            <person name="Herman A."/>
            <person name="Abrahante J.E."/>
            <person name="Garbe J."/>
        </authorList>
    </citation>
    <scope>NUCLEOTIDE SEQUENCE</scope>
    <source>
        <strain evidence="1">Duluth1</strain>
        <tissue evidence="1">Whole animal</tissue>
    </source>
</reference>
<evidence type="ECO:0000313" key="2">
    <source>
        <dbReference type="Proteomes" id="UP000828390"/>
    </source>
</evidence>
<organism evidence="1 2">
    <name type="scientific">Dreissena polymorpha</name>
    <name type="common">Zebra mussel</name>
    <name type="synonym">Mytilus polymorpha</name>
    <dbReference type="NCBI Taxonomy" id="45954"/>
    <lineage>
        <taxon>Eukaryota</taxon>
        <taxon>Metazoa</taxon>
        <taxon>Spiralia</taxon>
        <taxon>Lophotrochozoa</taxon>
        <taxon>Mollusca</taxon>
        <taxon>Bivalvia</taxon>
        <taxon>Autobranchia</taxon>
        <taxon>Heteroconchia</taxon>
        <taxon>Euheterodonta</taxon>
        <taxon>Imparidentia</taxon>
        <taxon>Neoheterodontei</taxon>
        <taxon>Myida</taxon>
        <taxon>Dreissenoidea</taxon>
        <taxon>Dreissenidae</taxon>
        <taxon>Dreissena</taxon>
    </lineage>
</organism>
<accession>A0A9D4EXX4</accession>
<dbReference type="AlphaFoldDB" id="A0A9D4EXX4"/>
<evidence type="ECO:0008006" key="3">
    <source>
        <dbReference type="Google" id="ProtNLM"/>
    </source>
</evidence>